<dbReference type="GO" id="GO:0003700">
    <property type="term" value="F:DNA-binding transcription factor activity"/>
    <property type="evidence" value="ECO:0007669"/>
    <property type="project" value="InterPro"/>
</dbReference>
<dbReference type="Pfam" id="PF12833">
    <property type="entry name" value="HTH_18"/>
    <property type="match status" value="1"/>
</dbReference>
<evidence type="ECO:0000313" key="6">
    <source>
        <dbReference type="Proteomes" id="UP000198850"/>
    </source>
</evidence>
<dbReference type="SUPFAM" id="SSF46689">
    <property type="entry name" value="Homeodomain-like"/>
    <property type="match status" value="1"/>
</dbReference>
<organism evidence="5 6">
    <name type="scientific">Pedobacter hartonius</name>
    <dbReference type="NCBI Taxonomy" id="425514"/>
    <lineage>
        <taxon>Bacteria</taxon>
        <taxon>Pseudomonadati</taxon>
        <taxon>Bacteroidota</taxon>
        <taxon>Sphingobacteriia</taxon>
        <taxon>Sphingobacteriales</taxon>
        <taxon>Sphingobacteriaceae</taxon>
        <taxon>Pedobacter</taxon>
    </lineage>
</organism>
<dbReference type="InterPro" id="IPR020449">
    <property type="entry name" value="Tscrpt_reg_AraC-type_HTH"/>
</dbReference>
<keyword evidence="1" id="KW-0805">Transcription regulation</keyword>
<dbReference type="AlphaFoldDB" id="A0A1H4GC17"/>
<evidence type="ECO:0000313" key="5">
    <source>
        <dbReference type="EMBL" id="SEB07156.1"/>
    </source>
</evidence>
<dbReference type="EMBL" id="FNRA01000009">
    <property type="protein sequence ID" value="SEB07156.1"/>
    <property type="molecule type" value="Genomic_DNA"/>
</dbReference>
<reference evidence="5 6" key="1">
    <citation type="submission" date="2016-10" db="EMBL/GenBank/DDBJ databases">
        <authorList>
            <person name="de Groot N.N."/>
        </authorList>
    </citation>
    <scope>NUCLEOTIDE SEQUENCE [LARGE SCALE GENOMIC DNA]</scope>
    <source>
        <strain evidence="5 6">DSM 19033</strain>
    </source>
</reference>
<dbReference type="InterPro" id="IPR018060">
    <property type="entry name" value="HTH_AraC"/>
</dbReference>
<evidence type="ECO:0000259" key="4">
    <source>
        <dbReference type="PROSITE" id="PS01124"/>
    </source>
</evidence>
<feature type="domain" description="HTH araC/xylS-type" evidence="4">
    <location>
        <begin position="1"/>
        <end position="89"/>
    </location>
</feature>
<dbReference type="Proteomes" id="UP000198850">
    <property type="component" value="Unassembled WGS sequence"/>
</dbReference>
<protein>
    <submittedName>
        <fullName evidence="5">Helix-turn-helix domain-containing protein</fullName>
    </submittedName>
</protein>
<sequence>MYGRTRYDHESGSMYFSPHYLSDLLRSLTGQSAQQHIQEKLLSKAKEYLSSTSLSVAEIAYQLGFEYPQSFNKLFKKKTDLSPLEFRQKFN</sequence>
<evidence type="ECO:0000256" key="1">
    <source>
        <dbReference type="ARBA" id="ARBA00023015"/>
    </source>
</evidence>
<dbReference type="PROSITE" id="PS01124">
    <property type="entry name" value="HTH_ARAC_FAMILY_2"/>
    <property type="match status" value="1"/>
</dbReference>
<dbReference type="PANTHER" id="PTHR43280">
    <property type="entry name" value="ARAC-FAMILY TRANSCRIPTIONAL REGULATOR"/>
    <property type="match status" value="1"/>
</dbReference>
<dbReference type="PRINTS" id="PR00032">
    <property type="entry name" value="HTHARAC"/>
</dbReference>
<keyword evidence="2" id="KW-0238">DNA-binding</keyword>
<evidence type="ECO:0000256" key="2">
    <source>
        <dbReference type="ARBA" id="ARBA00023125"/>
    </source>
</evidence>
<dbReference type="PANTHER" id="PTHR43280:SF32">
    <property type="entry name" value="TRANSCRIPTIONAL REGULATORY PROTEIN"/>
    <property type="match status" value="1"/>
</dbReference>
<accession>A0A1H4GC17</accession>
<dbReference type="GO" id="GO:0043565">
    <property type="term" value="F:sequence-specific DNA binding"/>
    <property type="evidence" value="ECO:0007669"/>
    <property type="project" value="InterPro"/>
</dbReference>
<proteinExistence type="predicted"/>
<dbReference type="SMART" id="SM00342">
    <property type="entry name" value="HTH_ARAC"/>
    <property type="match status" value="1"/>
</dbReference>
<keyword evidence="6" id="KW-1185">Reference proteome</keyword>
<dbReference type="Gene3D" id="1.10.10.60">
    <property type="entry name" value="Homeodomain-like"/>
    <property type="match status" value="1"/>
</dbReference>
<keyword evidence="3" id="KW-0804">Transcription</keyword>
<name>A0A1H4GC17_9SPHI</name>
<dbReference type="STRING" id="425514.SAMN05443550_109212"/>
<evidence type="ECO:0000256" key="3">
    <source>
        <dbReference type="ARBA" id="ARBA00023163"/>
    </source>
</evidence>
<dbReference type="InterPro" id="IPR009057">
    <property type="entry name" value="Homeodomain-like_sf"/>
</dbReference>
<gene>
    <name evidence="5" type="ORF">SAMN05443550_109212</name>
</gene>